<dbReference type="GO" id="GO:0003677">
    <property type="term" value="F:DNA binding"/>
    <property type="evidence" value="ECO:0007669"/>
    <property type="project" value="UniProtKB-KW"/>
</dbReference>
<comment type="caution">
    <text evidence="1">The sequence shown here is derived from an EMBL/GenBank/DDBJ whole genome shotgun (WGS) entry which is preliminary data.</text>
</comment>
<evidence type="ECO:0000313" key="1">
    <source>
        <dbReference type="EMBL" id="MBC8611368.1"/>
    </source>
</evidence>
<gene>
    <name evidence="1" type="ORF">H8702_09675</name>
</gene>
<protein>
    <submittedName>
        <fullName evidence="1">DNA-binding protein</fullName>
    </submittedName>
</protein>
<accession>A0A8J6TVG5</accession>
<keyword evidence="2" id="KW-1185">Reference proteome</keyword>
<name>A0A8J6TVG5_9FIRM</name>
<dbReference type="AlphaFoldDB" id="A0A8J6TVG5"/>
<keyword evidence="1" id="KW-0238">DNA-binding</keyword>
<dbReference type="EMBL" id="JACRTL010000005">
    <property type="protein sequence ID" value="MBC8611368.1"/>
    <property type="molecule type" value="Genomic_DNA"/>
</dbReference>
<sequence length="70" mass="8312">MNENQNRQPEITQDQESYTIQEIARILQMSERAANHFCCHTDKFIVKRCGPKLLRINKASFNEWWNSGSR</sequence>
<organism evidence="1 2">
    <name type="scientific">Massiliimalia timonensis</name>
    <dbReference type="NCBI Taxonomy" id="1987501"/>
    <lineage>
        <taxon>Bacteria</taxon>
        <taxon>Bacillati</taxon>
        <taxon>Bacillota</taxon>
        <taxon>Clostridia</taxon>
        <taxon>Eubacteriales</taxon>
        <taxon>Oscillospiraceae</taxon>
        <taxon>Massiliimalia</taxon>
    </lineage>
</organism>
<dbReference type="Proteomes" id="UP000632659">
    <property type="component" value="Unassembled WGS sequence"/>
</dbReference>
<reference evidence="1" key="1">
    <citation type="submission" date="2020-08" db="EMBL/GenBank/DDBJ databases">
        <title>Genome public.</title>
        <authorList>
            <person name="Liu C."/>
            <person name="Sun Q."/>
        </authorList>
    </citation>
    <scope>NUCLEOTIDE SEQUENCE</scope>
    <source>
        <strain evidence="1">NSJ-15</strain>
    </source>
</reference>
<evidence type="ECO:0000313" key="2">
    <source>
        <dbReference type="Proteomes" id="UP000632659"/>
    </source>
</evidence>
<dbReference type="RefSeq" id="WP_077532471.1">
    <property type="nucleotide sequence ID" value="NZ_JACRTL010000005.1"/>
</dbReference>
<proteinExistence type="predicted"/>